<dbReference type="RefSeq" id="XP_030204374.1">
    <property type="nucleotide sequence ID" value="XM_030348514.1"/>
</dbReference>
<dbReference type="Pfam" id="PF00079">
    <property type="entry name" value="Serpin"/>
    <property type="match status" value="1"/>
</dbReference>
<dbReference type="PROSITE" id="PS00284">
    <property type="entry name" value="SERPIN"/>
    <property type="match status" value="1"/>
</dbReference>
<dbReference type="InterPro" id="IPR023796">
    <property type="entry name" value="Serpin_dom"/>
</dbReference>
<dbReference type="CDD" id="cd19956">
    <property type="entry name" value="serpinB"/>
    <property type="match status" value="1"/>
</dbReference>
<evidence type="ECO:0000256" key="4">
    <source>
        <dbReference type="ARBA" id="ARBA00022690"/>
    </source>
</evidence>
<dbReference type="PANTHER" id="PTHR11461:SF204">
    <property type="entry name" value="SERPIN B6"/>
    <property type="match status" value="1"/>
</dbReference>
<reference evidence="12" key="1">
    <citation type="submission" date="2025-08" db="UniProtKB">
        <authorList>
            <consortium name="Ensembl"/>
        </authorList>
    </citation>
    <scope>IDENTIFICATION</scope>
</reference>
<dbReference type="FunFam" id="3.30.497.10:FF:000001">
    <property type="entry name" value="Serine protease inhibitor"/>
    <property type="match status" value="1"/>
</dbReference>
<gene>
    <name evidence="12" type="primary">LOC115536984</name>
</gene>
<dbReference type="GO" id="GO:0005737">
    <property type="term" value="C:cytoplasm"/>
    <property type="evidence" value="ECO:0007669"/>
    <property type="project" value="UniProtKB-SubCell"/>
</dbReference>
<dbReference type="Proteomes" id="UP000694546">
    <property type="component" value="Chromosome 23"/>
</dbReference>
<evidence type="ECO:0000256" key="9">
    <source>
        <dbReference type="ARBA" id="ARBA00073281"/>
    </source>
</evidence>
<dbReference type="Gene3D" id="2.30.39.10">
    <property type="entry name" value="Alpha-1-antitrypsin, domain 1"/>
    <property type="match status" value="1"/>
</dbReference>
<dbReference type="InterPro" id="IPR023795">
    <property type="entry name" value="Serpin_CS"/>
</dbReference>
<evidence type="ECO:0000256" key="8">
    <source>
        <dbReference type="ARBA" id="ARBA00039202"/>
    </source>
</evidence>
<dbReference type="OMA" id="KLGRWFC"/>
<evidence type="ECO:0000313" key="12">
    <source>
        <dbReference type="Ensembl" id="ENSGMOP00000040385.1"/>
    </source>
</evidence>
<dbReference type="Ensembl" id="ENSGMOT00000050904.1">
    <property type="protein sequence ID" value="ENSGMOP00000040385.1"/>
    <property type="gene ID" value="ENSGMOG00000029169.1"/>
</dbReference>
<keyword evidence="6" id="KW-0007">Acetylation</keyword>
<dbReference type="InterPro" id="IPR036186">
    <property type="entry name" value="Serpin_sf"/>
</dbReference>
<dbReference type="SUPFAM" id="SSF56574">
    <property type="entry name" value="Serpins"/>
    <property type="match status" value="1"/>
</dbReference>
<dbReference type="Gene3D" id="3.30.497.10">
    <property type="entry name" value="Antithrombin, subunit I, domain 2"/>
    <property type="match status" value="1"/>
</dbReference>
<keyword evidence="13" id="KW-1185">Reference proteome</keyword>
<sequence>MASSTPLTEANTTFTLALFKKITEENKSGNVFYSPLSISSALAMVLLGARGNTSTQMSEALQHQKGEEDINASFSKLLSELNKPDALYSLSLANRLYGEKTFQFVQGFLDETRKYYQADLQSVDFKAKAEEARVEINTWVEKQTQDKIKNLLVPGLVDSQTRLVLVNAIYFKGKWDKPFKEEATEETAFKLNKNDTKKVKMMYHKARFPLAFIPEANCQILELPYEGKELSMLICLPMEIEDGTTGLEKLEAMLTYETFMKWTRPDMMGRREVNVGLPRFKMTQTYDMKDLLVSMGMVDAFDQGLSDFSGMSSANDLVLSKVVHKAFVEVNEEGTEAAAATAAIMMLGCSMMKTPQFVADHPFLFFIRHNPSKSILFAGRYSSPE</sequence>
<dbReference type="AlphaFoldDB" id="A0A8C5B3K5"/>
<keyword evidence="3" id="KW-0963">Cytoplasm</keyword>
<evidence type="ECO:0000256" key="6">
    <source>
        <dbReference type="ARBA" id="ARBA00022990"/>
    </source>
</evidence>
<dbReference type="GO" id="GO:0005615">
    <property type="term" value="C:extracellular space"/>
    <property type="evidence" value="ECO:0007669"/>
    <property type="project" value="InterPro"/>
</dbReference>
<dbReference type="PRINTS" id="PR00676">
    <property type="entry name" value="MASPIN"/>
</dbReference>
<dbReference type="GeneTree" id="ENSGT00940000154835"/>
<evidence type="ECO:0000256" key="2">
    <source>
        <dbReference type="ARBA" id="ARBA00006426"/>
    </source>
</evidence>
<comment type="similarity">
    <text evidence="2">Belongs to the serpin family. Ov-serpin subfamily.</text>
</comment>
<evidence type="ECO:0000259" key="11">
    <source>
        <dbReference type="SMART" id="SM00093"/>
    </source>
</evidence>
<comment type="subcellular location">
    <subcellularLocation>
        <location evidence="1">Cytoplasm</location>
    </subcellularLocation>
</comment>
<dbReference type="GeneID" id="115536984"/>
<evidence type="ECO:0000256" key="10">
    <source>
        <dbReference type="ARBA" id="ARBA00079383"/>
    </source>
</evidence>
<proteinExistence type="inferred from homology"/>
<organism evidence="12 13">
    <name type="scientific">Gadus morhua</name>
    <name type="common">Atlantic cod</name>
    <dbReference type="NCBI Taxonomy" id="8049"/>
    <lineage>
        <taxon>Eukaryota</taxon>
        <taxon>Metazoa</taxon>
        <taxon>Chordata</taxon>
        <taxon>Craniata</taxon>
        <taxon>Vertebrata</taxon>
        <taxon>Euteleostomi</taxon>
        <taxon>Actinopterygii</taxon>
        <taxon>Neopterygii</taxon>
        <taxon>Teleostei</taxon>
        <taxon>Neoteleostei</taxon>
        <taxon>Acanthomorphata</taxon>
        <taxon>Zeiogadaria</taxon>
        <taxon>Gadariae</taxon>
        <taxon>Gadiformes</taxon>
        <taxon>Gadoidei</taxon>
        <taxon>Gadidae</taxon>
        <taxon>Gadus</taxon>
    </lineage>
</organism>
<dbReference type="InterPro" id="IPR000240">
    <property type="entry name" value="Serpin_B9/Maspin"/>
</dbReference>
<dbReference type="PANTHER" id="PTHR11461">
    <property type="entry name" value="SERINE PROTEASE INHIBITOR, SERPIN"/>
    <property type="match status" value="1"/>
</dbReference>
<comment type="subunit">
    <text evidence="7">Forms a complex with the monomeric form of beta-tryptase.</text>
</comment>
<evidence type="ECO:0000256" key="7">
    <source>
        <dbReference type="ARBA" id="ARBA00038828"/>
    </source>
</evidence>
<dbReference type="GO" id="GO:0004867">
    <property type="term" value="F:serine-type endopeptidase inhibitor activity"/>
    <property type="evidence" value="ECO:0007669"/>
    <property type="project" value="UniProtKB-KW"/>
</dbReference>
<name>A0A8C5B3K5_GADMO</name>
<accession>A0A8C5B3K5</accession>
<evidence type="ECO:0000256" key="3">
    <source>
        <dbReference type="ARBA" id="ARBA00022490"/>
    </source>
</evidence>
<evidence type="ECO:0000256" key="1">
    <source>
        <dbReference type="ARBA" id="ARBA00004496"/>
    </source>
</evidence>
<feature type="domain" description="Serpin" evidence="11">
    <location>
        <begin position="16"/>
        <end position="384"/>
    </location>
</feature>
<dbReference type="InterPro" id="IPR042178">
    <property type="entry name" value="Serpin_sf_1"/>
</dbReference>
<protein>
    <recommendedName>
        <fullName evidence="9">Leukocyte elastase inhibitor</fullName>
    </recommendedName>
    <alternativeName>
        <fullName evidence="10">Serpin B1</fullName>
    </alternativeName>
    <alternativeName>
        <fullName evidence="8">Serpin B6</fullName>
    </alternativeName>
</protein>
<reference evidence="12" key="2">
    <citation type="submission" date="2025-09" db="UniProtKB">
        <authorList>
            <consortium name="Ensembl"/>
        </authorList>
    </citation>
    <scope>IDENTIFICATION</scope>
</reference>
<dbReference type="FunFam" id="2.30.39.10:FF:000014">
    <property type="entry name" value="Serpin family B member 9"/>
    <property type="match status" value="1"/>
</dbReference>
<dbReference type="InterPro" id="IPR042185">
    <property type="entry name" value="Serpin_sf_2"/>
</dbReference>
<dbReference type="InterPro" id="IPR000215">
    <property type="entry name" value="Serpin_fam"/>
</dbReference>
<evidence type="ECO:0000256" key="5">
    <source>
        <dbReference type="ARBA" id="ARBA00022900"/>
    </source>
</evidence>
<dbReference type="SMART" id="SM00093">
    <property type="entry name" value="SERPIN"/>
    <property type="match status" value="1"/>
</dbReference>
<keyword evidence="5" id="KW-0722">Serine protease inhibitor</keyword>
<evidence type="ECO:0000313" key="13">
    <source>
        <dbReference type="Proteomes" id="UP000694546"/>
    </source>
</evidence>
<keyword evidence="4" id="KW-0646">Protease inhibitor</keyword>